<dbReference type="SUPFAM" id="SSF103039">
    <property type="entry name" value="CheC-like"/>
    <property type="match status" value="1"/>
</dbReference>
<feature type="domain" description="CheC-like protein" evidence="3">
    <location>
        <begin position="114"/>
        <end position="146"/>
    </location>
</feature>
<dbReference type="RefSeq" id="WP_188497368.1">
    <property type="nucleotide sequence ID" value="NZ_BMFV01000014.1"/>
</dbReference>
<dbReference type="InterPro" id="IPR028976">
    <property type="entry name" value="CheC-like_sf"/>
</dbReference>
<dbReference type="Gene3D" id="3.40.1550.10">
    <property type="entry name" value="CheC-like"/>
    <property type="match status" value="1"/>
</dbReference>
<dbReference type="InterPro" id="IPR007597">
    <property type="entry name" value="CheC"/>
</dbReference>
<dbReference type="EMBL" id="BMFV01000014">
    <property type="protein sequence ID" value="GGH82150.1"/>
    <property type="molecule type" value="Genomic_DNA"/>
</dbReference>
<evidence type="ECO:0000256" key="1">
    <source>
        <dbReference type="ARBA" id="ARBA00022500"/>
    </source>
</evidence>
<reference evidence="4" key="1">
    <citation type="journal article" date="2014" name="Int. J. Syst. Evol. Microbiol.">
        <title>Complete genome sequence of Corynebacterium casei LMG S-19264T (=DSM 44701T), isolated from a smear-ripened cheese.</title>
        <authorList>
            <consortium name="US DOE Joint Genome Institute (JGI-PGF)"/>
            <person name="Walter F."/>
            <person name="Albersmeier A."/>
            <person name="Kalinowski J."/>
            <person name="Ruckert C."/>
        </authorList>
    </citation>
    <scope>NUCLEOTIDE SEQUENCE</scope>
    <source>
        <strain evidence="4">CGMCC 1.12777</strain>
    </source>
</reference>
<protein>
    <submittedName>
        <fullName evidence="4">CheY-P phosphatase CheC</fullName>
    </submittedName>
</protein>
<dbReference type="InterPro" id="IPR050992">
    <property type="entry name" value="CheZ_family_phosphatases"/>
</dbReference>
<name>A0A8J2ZW06_9BACL</name>
<comment type="caution">
    <text evidence="4">The sequence shown here is derived from an EMBL/GenBank/DDBJ whole genome shotgun (WGS) entry which is preliminary data.</text>
</comment>
<keyword evidence="1" id="KW-0145">Chemotaxis</keyword>
<sequence length="210" mass="22697">MQRSLRQLTPEHLDIVKEIANIGSGHAATSLSKILEQRIDMAVPSVEIASFSDLLNMDDAETPVVAAYLKMSGALPGHLFIMFDLGEVDDLMKPMLRGNPLNAEELLVNPLYSSFLGEIGNIMAGAYISALSDFSGRNSYLSPPQVCVDMKSAVLSEGILDLSLYEDQVMVINAVLSNGETHQTIHSAFTLLPELSGLSSFIELLEGKNG</sequence>
<dbReference type="PANTHER" id="PTHR43693">
    <property type="entry name" value="PROTEIN PHOSPHATASE CHEZ"/>
    <property type="match status" value="1"/>
</dbReference>
<dbReference type="AlphaFoldDB" id="A0A8J2ZW06"/>
<dbReference type="CDD" id="cd17909">
    <property type="entry name" value="CheC_ClassI"/>
    <property type="match status" value="1"/>
</dbReference>
<accession>A0A8J2ZW06</accession>
<evidence type="ECO:0000259" key="3">
    <source>
        <dbReference type="Pfam" id="PF04509"/>
    </source>
</evidence>
<keyword evidence="2" id="KW-0378">Hydrolase</keyword>
<dbReference type="GO" id="GO:0006935">
    <property type="term" value="P:chemotaxis"/>
    <property type="evidence" value="ECO:0007669"/>
    <property type="project" value="UniProtKB-KW"/>
</dbReference>
<dbReference type="Proteomes" id="UP000656813">
    <property type="component" value="Unassembled WGS sequence"/>
</dbReference>
<evidence type="ECO:0000313" key="4">
    <source>
        <dbReference type="EMBL" id="GGH82150.1"/>
    </source>
</evidence>
<evidence type="ECO:0000313" key="5">
    <source>
        <dbReference type="Proteomes" id="UP000656813"/>
    </source>
</evidence>
<dbReference type="Pfam" id="PF04509">
    <property type="entry name" value="CheC"/>
    <property type="match status" value="2"/>
</dbReference>
<dbReference type="GO" id="GO:0016787">
    <property type="term" value="F:hydrolase activity"/>
    <property type="evidence" value="ECO:0007669"/>
    <property type="project" value="UniProtKB-KW"/>
</dbReference>
<feature type="domain" description="CheC-like protein" evidence="3">
    <location>
        <begin position="11"/>
        <end position="48"/>
    </location>
</feature>
<organism evidence="4 5">
    <name type="scientific">Pullulanibacillus pueri</name>
    <dbReference type="NCBI Taxonomy" id="1437324"/>
    <lineage>
        <taxon>Bacteria</taxon>
        <taxon>Bacillati</taxon>
        <taxon>Bacillota</taxon>
        <taxon>Bacilli</taxon>
        <taxon>Bacillales</taxon>
        <taxon>Sporolactobacillaceae</taxon>
        <taxon>Pullulanibacillus</taxon>
    </lineage>
</organism>
<reference evidence="4" key="2">
    <citation type="submission" date="2020-09" db="EMBL/GenBank/DDBJ databases">
        <authorList>
            <person name="Sun Q."/>
            <person name="Zhou Y."/>
        </authorList>
    </citation>
    <scope>NUCLEOTIDE SEQUENCE</scope>
    <source>
        <strain evidence="4">CGMCC 1.12777</strain>
    </source>
</reference>
<keyword evidence="5" id="KW-1185">Reference proteome</keyword>
<evidence type="ECO:0000256" key="2">
    <source>
        <dbReference type="ARBA" id="ARBA00022801"/>
    </source>
</evidence>
<dbReference type="PANTHER" id="PTHR43693:SF1">
    <property type="entry name" value="PROTEIN PHOSPHATASE CHEZ"/>
    <property type="match status" value="1"/>
</dbReference>
<gene>
    <name evidence="4" type="primary">cheC</name>
    <name evidence="4" type="ORF">GCM10007096_21110</name>
</gene>
<proteinExistence type="predicted"/>